<gene>
    <name evidence="1" type="ORF">O181_005810</name>
</gene>
<dbReference type="Proteomes" id="UP000765509">
    <property type="component" value="Unassembled WGS sequence"/>
</dbReference>
<name>A0A9Q3BJQ1_9BASI</name>
<evidence type="ECO:0000313" key="2">
    <source>
        <dbReference type="Proteomes" id="UP000765509"/>
    </source>
</evidence>
<comment type="caution">
    <text evidence="1">The sequence shown here is derived from an EMBL/GenBank/DDBJ whole genome shotgun (WGS) entry which is preliminary data.</text>
</comment>
<evidence type="ECO:0000313" key="1">
    <source>
        <dbReference type="EMBL" id="MBW0466095.1"/>
    </source>
</evidence>
<organism evidence="1 2">
    <name type="scientific">Austropuccinia psidii MF-1</name>
    <dbReference type="NCBI Taxonomy" id="1389203"/>
    <lineage>
        <taxon>Eukaryota</taxon>
        <taxon>Fungi</taxon>
        <taxon>Dikarya</taxon>
        <taxon>Basidiomycota</taxon>
        <taxon>Pucciniomycotina</taxon>
        <taxon>Pucciniomycetes</taxon>
        <taxon>Pucciniales</taxon>
        <taxon>Sphaerophragmiaceae</taxon>
        <taxon>Austropuccinia</taxon>
    </lineage>
</organism>
<proteinExistence type="predicted"/>
<protein>
    <submittedName>
        <fullName evidence="1">Uncharacterized protein</fullName>
    </submittedName>
</protein>
<accession>A0A9Q3BJQ1</accession>
<dbReference type="AlphaFoldDB" id="A0A9Q3BJQ1"/>
<reference evidence="1" key="1">
    <citation type="submission" date="2021-03" db="EMBL/GenBank/DDBJ databases">
        <title>Draft genome sequence of rust myrtle Austropuccinia psidii MF-1, a brazilian biotype.</title>
        <authorList>
            <person name="Quecine M.C."/>
            <person name="Pachon D.M.R."/>
            <person name="Bonatelli M.L."/>
            <person name="Correr F.H."/>
            <person name="Franceschini L.M."/>
            <person name="Leite T.F."/>
            <person name="Margarido G.R.A."/>
            <person name="Almeida C.A."/>
            <person name="Ferrarezi J.A."/>
            <person name="Labate C.A."/>
        </authorList>
    </citation>
    <scope>NUCLEOTIDE SEQUENCE</scope>
    <source>
        <strain evidence="1">MF-1</strain>
    </source>
</reference>
<dbReference type="EMBL" id="AVOT02001209">
    <property type="protein sequence ID" value="MBW0466095.1"/>
    <property type="molecule type" value="Genomic_DNA"/>
</dbReference>
<keyword evidence="2" id="KW-1185">Reference proteome</keyword>
<sequence length="114" mass="12891">MGQLTDEDYKYFDDYLAVHQAPIKDSEDKDAPTTKEIQATIKRIQNPKMGATQRYWLSHLDQITLETQDTSSALSIISAVRVNLYTSGIPNEHGGWPETRNTIGQALRELCSHI</sequence>